<reference evidence="1" key="1">
    <citation type="submission" date="2018-02" db="EMBL/GenBank/DDBJ databases">
        <title>Rhizophora mucronata_Transcriptome.</title>
        <authorList>
            <person name="Meera S.P."/>
            <person name="Sreeshan A."/>
            <person name="Augustine A."/>
        </authorList>
    </citation>
    <scope>NUCLEOTIDE SEQUENCE</scope>
    <source>
        <tissue evidence="1">Leaf</tissue>
    </source>
</reference>
<sequence>MGNSTWVIVMLSCRRTQAREVHIYLTYTSGLEKIQARMKLGQQLSKL</sequence>
<protein>
    <submittedName>
        <fullName evidence="1">Uncharacterized protein</fullName>
    </submittedName>
</protein>
<name>A0A2P2MLP6_RHIMU</name>
<evidence type="ECO:0000313" key="1">
    <source>
        <dbReference type="EMBL" id="MBX31146.1"/>
    </source>
</evidence>
<dbReference type="AlphaFoldDB" id="A0A2P2MLP6"/>
<proteinExistence type="predicted"/>
<accession>A0A2P2MLP6</accession>
<organism evidence="1">
    <name type="scientific">Rhizophora mucronata</name>
    <name type="common">Asiatic mangrove</name>
    <dbReference type="NCBI Taxonomy" id="61149"/>
    <lineage>
        <taxon>Eukaryota</taxon>
        <taxon>Viridiplantae</taxon>
        <taxon>Streptophyta</taxon>
        <taxon>Embryophyta</taxon>
        <taxon>Tracheophyta</taxon>
        <taxon>Spermatophyta</taxon>
        <taxon>Magnoliopsida</taxon>
        <taxon>eudicotyledons</taxon>
        <taxon>Gunneridae</taxon>
        <taxon>Pentapetalae</taxon>
        <taxon>rosids</taxon>
        <taxon>fabids</taxon>
        <taxon>Malpighiales</taxon>
        <taxon>Rhizophoraceae</taxon>
        <taxon>Rhizophora</taxon>
    </lineage>
</organism>
<dbReference type="EMBL" id="GGEC01050662">
    <property type="protein sequence ID" value="MBX31146.1"/>
    <property type="molecule type" value="Transcribed_RNA"/>
</dbReference>